<evidence type="ECO:0000256" key="1">
    <source>
        <dbReference type="SAM" id="MobiDB-lite"/>
    </source>
</evidence>
<proteinExistence type="predicted"/>
<feature type="region of interest" description="Disordered" evidence="1">
    <location>
        <begin position="102"/>
        <end position="130"/>
    </location>
</feature>
<accession>A0A6G8Q0Y3</accession>
<evidence type="ECO:0000313" key="2">
    <source>
        <dbReference type="EMBL" id="QIN80098.1"/>
    </source>
</evidence>
<protein>
    <recommendedName>
        <fullName evidence="4">Acetamidase</fullName>
    </recommendedName>
</protein>
<evidence type="ECO:0008006" key="4">
    <source>
        <dbReference type="Google" id="ProtNLM"/>
    </source>
</evidence>
<evidence type="ECO:0000313" key="3">
    <source>
        <dbReference type="Proteomes" id="UP000502706"/>
    </source>
</evidence>
<feature type="compositionally biased region" description="Low complexity" evidence="1">
    <location>
        <begin position="119"/>
        <end position="130"/>
    </location>
</feature>
<dbReference type="SUPFAM" id="SSF141130">
    <property type="entry name" value="Acetamidase/Formamidase-like"/>
    <property type="match status" value="1"/>
</dbReference>
<dbReference type="PANTHER" id="PTHR31891:SF1">
    <property type="entry name" value="FORMAMIDASE C869.04-RELATED"/>
    <property type="match status" value="1"/>
</dbReference>
<dbReference type="InterPro" id="IPR004304">
    <property type="entry name" value="FmdA_AmdA"/>
</dbReference>
<dbReference type="Pfam" id="PF03069">
    <property type="entry name" value="FmdA_AmdA"/>
    <property type="match status" value="2"/>
</dbReference>
<dbReference type="Gene3D" id="3.10.28.20">
    <property type="entry name" value="Acetamidase/Formamidase-like domains"/>
    <property type="match status" value="1"/>
</dbReference>
<dbReference type="GO" id="GO:0016811">
    <property type="term" value="F:hydrolase activity, acting on carbon-nitrogen (but not peptide) bonds, in linear amides"/>
    <property type="evidence" value="ECO:0007669"/>
    <property type="project" value="InterPro"/>
</dbReference>
<keyword evidence="3" id="KW-1185">Reference proteome</keyword>
<dbReference type="PANTHER" id="PTHR31891">
    <property type="entry name" value="FORMAMIDASE C869.04-RELATED"/>
    <property type="match status" value="1"/>
</dbReference>
<organism evidence="2 3">
    <name type="scientific">Rubrobacter marinus</name>
    <dbReference type="NCBI Taxonomy" id="2653852"/>
    <lineage>
        <taxon>Bacteria</taxon>
        <taxon>Bacillati</taxon>
        <taxon>Actinomycetota</taxon>
        <taxon>Rubrobacteria</taxon>
        <taxon>Rubrobacterales</taxon>
        <taxon>Rubrobacteraceae</taxon>
        <taxon>Rubrobacter</taxon>
    </lineage>
</organism>
<dbReference type="Gene3D" id="2.60.120.580">
    <property type="entry name" value="Acetamidase/Formamidase-like domains"/>
    <property type="match status" value="2"/>
</dbReference>
<reference evidence="2 3" key="1">
    <citation type="submission" date="2019-10" db="EMBL/GenBank/DDBJ databases">
        <title>Rubrobacter sp nov SCSIO 52915 isolated from a deep-sea sediment in the South China Sea.</title>
        <authorList>
            <person name="Chen R.W."/>
        </authorList>
    </citation>
    <scope>NUCLEOTIDE SEQUENCE [LARGE SCALE GENOMIC DNA]</scope>
    <source>
        <strain evidence="2 3">SCSIO 52915</strain>
    </source>
</reference>
<gene>
    <name evidence="2" type="ORF">GBA65_17990</name>
</gene>
<name>A0A6G8Q0Y3_9ACTN</name>
<dbReference type="EMBL" id="CP045121">
    <property type="protein sequence ID" value="QIN80098.1"/>
    <property type="molecule type" value="Genomic_DNA"/>
</dbReference>
<dbReference type="AlphaFoldDB" id="A0A6G8Q0Y3"/>
<dbReference type="KEGG" id="rmar:GBA65_17990"/>
<sequence length="326" mass="36125">MKREVEKKIEREAATVTEFGAHLEPALRVEQGEKFVVETQDNLFGQINSEDVLLTAEHLPALRYQFWKVNPVAGPIHVEGCEAGDLLVLEIEDIVPSERGWTGFAPTSATSPATPPSPSYRSPTPASPTTARALRHDLRRHRLLQREPRGHLPLRPFLGTIVTAPERGIENTLVSQGPWGGNIDCRDVKKGNKIYMNAYHDGGLLFFGDAHAAQGDSEYTGIADETAADTTARCHVVKRKRVPGVLRIETAESLIQVDSARNAGSMERALNGAFIGMMQWLTEEHGMDGKEAYLHFTANPDVRIHTYQFVGPAFYVVGVEFLKKYL</sequence>
<dbReference type="Proteomes" id="UP000502706">
    <property type="component" value="Chromosome"/>
</dbReference>
<dbReference type="RefSeq" id="WP_166397774.1">
    <property type="nucleotide sequence ID" value="NZ_CP045121.1"/>
</dbReference>